<dbReference type="HAMAP" id="MF_00161">
    <property type="entry name" value="LspA"/>
    <property type="match status" value="1"/>
</dbReference>
<evidence type="ECO:0000256" key="2">
    <source>
        <dbReference type="ARBA" id="ARBA00022475"/>
    </source>
</evidence>
<evidence type="ECO:0000256" key="5">
    <source>
        <dbReference type="ARBA" id="ARBA00022750"/>
    </source>
</evidence>
<dbReference type="PATRIC" id="fig|633147.7.peg.505"/>
<keyword evidence="7 9" id="KW-1133">Transmembrane helix</keyword>
<keyword evidence="2 9" id="KW-1003">Cell membrane</keyword>
<dbReference type="AlphaFoldDB" id="E1QVJ7"/>
<dbReference type="NCBIfam" id="TIGR00077">
    <property type="entry name" value="lspA"/>
    <property type="match status" value="1"/>
</dbReference>
<evidence type="ECO:0000256" key="10">
    <source>
        <dbReference type="RuleBase" id="RU000594"/>
    </source>
</evidence>
<dbReference type="GO" id="GO:0005886">
    <property type="term" value="C:plasma membrane"/>
    <property type="evidence" value="ECO:0007669"/>
    <property type="project" value="UniProtKB-SubCell"/>
</dbReference>
<evidence type="ECO:0000256" key="8">
    <source>
        <dbReference type="ARBA" id="ARBA00023136"/>
    </source>
</evidence>
<evidence type="ECO:0000256" key="7">
    <source>
        <dbReference type="ARBA" id="ARBA00022989"/>
    </source>
</evidence>
<evidence type="ECO:0000256" key="6">
    <source>
        <dbReference type="ARBA" id="ARBA00022801"/>
    </source>
</evidence>
<dbReference type="STRING" id="633147.Olsu_1040"/>
<dbReference type="InterPro" id="IPR001872">
    <property type="entry name" value="Peptidase_A8"/>
</dbReference>
<keyword evidence="13" id="KW-1185">Reference proteome</keyword>
<reference evidence="12 13" key="1">
    <citation type="journal article" date="2010" name="Stand. Genomic Sci.">
        <title>Complete genome sequence of Olsenella uli type strain (VPI D76D-27C).</title>
        <authorList>
            <person name="Goker M."/>
            <person name="Held B."/>
            <person name="Lucas S."/>
            <person name="Nolan M."/>
            <person name="Yasawong M."/>
            <person name="Glavina Del Rio T."/>
            <person name="Tice H."/>
            <person name="Cheng J.F."/>
            <person name="Bruce D."/>
            <person name="Detter J.C."/>
            <person name="Tapia R."/>
            <person name="Han C."/>
            <person name="Goodwin L."/>
            <person name="Pitluck S."/>
            <person name="Liolios K."/>
            <person name="Ivanova N."/>
            <person name="Mavromatis K."/>
            <person name="Mikhailova N."/>
            <person name="Pati A."/>
            <person name="Chen A."/>
            <person name="Palaniappan K."/>
            <person name="Land M."/>
            <person name="Hauser L."/>
            <person name="Chang Y.J."/>
            <person name="Jeffries C.D."/>
            <person name="Rohde M."/>
            <person name="Sikorski J."/>
            <person name="Pukall R."/>
            <person name="Woyke T."/>
            <person name="Bristow J."/>
            <person name="Eisen J.A."/>
            <person name="Markowitz V."/>
            <person name="Hugenholtz P."/>
            <person name="Kyrpides N.C."/>
            <person name="Klenk H.P."/>
            <person name="Lapidus A."/>
        </authorList>
    </citation>
    <scope>NUCLEOTIDE SEQUENCE [LARGE SCALE GENOMIC DNA]</scope>
    <source>
        <strain evidence="13">ATCC 49627 / DSM 7084 / CIP 109912 / JCM 12494 / NCIMB 702895 / VPI D76D-27C</strain>
    </source>
</reference>
<comment type="caution">
    <text evidence="9">Lacks conserved residue(s) required for the propagation of feature annotation.</text>
</comment>
<feature type="transmembrane region" description="Helical" evidence="9">
    <location>
        <begin position="96"/>
        <end position="114"/>
    </location>
</feature>
<evidence type="ECO:0000256" key="1">
    <source>
        <dbReference type="ARBA" id="ARBA00006139"/>
    </source>
</evidence>
<accession>E1QVJ7</accession>
<dbReference type="PROSITE" id="PS00855">
    <property type="entry name" value="SPASE_II"/>
    <property type="match status" value="1"/>
</dbReference>
<keyword evidence="8 9" id="KW-0472">Membrane</keyword>
<feature type="transmembrane region" description="Helical" evidence="9">
    <location>
        <begin position="134"/>
        <end position="157"/>
    </location>
</feature>
<feature type="transmembrane region" description="Helical" evidence="9">
    <location>
        <begin position="70"/>
        <end position="89"/>
    </location>
</feature>
<evidence type="ECO:0000256" key="4">
    <source>
        <dbReference type="ARBA" id="ARBA00022692"/>
    </source>
</evidence>
<gene>
    <name evidence="9" type="primary">lspA</name>
    <name evidence="12" type="ordered locus">Olsu_1040</name>
</gene>
<dbReference type="Proteomes" id="UP000000333">
    <property type="component" value="Chromosome"/>
</dbReference>
<feature type="active site" evidence="9">
    <location>
        <position position="124"/>
    </location>
</feature>
<comment type="function">
    <text evidence="9 10">This protein specifically catalyzes the removal of signal peptides from prolipoproteins.</text>
</comment>
<keyword evidence="6 9" id="KW-0378">Hydrolase</keyword>
<dbReference type="EMBL" id="CP002106">
    <property type="protein sequence ID" value="ADK68150.1"/>
    <property type="molecule type" value="Genomic_DNA"/>
</dbReference>
<dbReference type="OrthoDB" id="4308908at2"/>
<dbReference type="eggNOG" id="COG0597">
    <property type="taxonomic scope" value="Bacteria"/>
</dbReference>
<evidence type="ECO:0000256" key="11">
    <source>
        <dbReference type="RuleBase" id="RU004181"/>
    </source>
</evidence>
<dbReference type="EC" id="3.4.23.36" evidence="9"/>
<dbReference type="GO" id="GO:0004190">
    <property type="term" value="F:aspartic-type endopeptidase activity"/>
    <property type="evidence" value="ECO:0007669"/>
    <property type="project" value="UniProtKB-UniRule"/>
</dbReference>
<dbReference type="PANTHER" id="PTHR33695">
    <property type="entry name" value="LIPOPROTEIN SIGNAL PEPTIDASE"/>
    <property type="match status" value="1"/>
</dbReference>
<dbReference type="Pfam" id="PF01252">
    <property type="entry name" value="Peptidase_A8"/>
    <property type="match status" value="1"/>
</dbReference>
<dbReference type="PANTHER" id="PTHR33695:SF1">
    <property type="entry name" value="LIPOPROTEIN SIGNAL PEPTIDASE"/>
    <property type="match status" value="1"/>
</dbReference>
<evidence type="ECO:0000313" key="13">
    <source>
        <dbReference type="Proteomes" id="UP000000333"/>
    </source>
</evidence>
<keyword evidence="12" id="KW-0449">Lipoprotein</keyword>
<protein>
    <recommendedName>
        <fullName evidence="9">Lipoprotein signal peptidase</fullName>
        <ecNumber evidence="9">3.4.23.36</ecNumber>
    </recommendedName>
    <alternativeName>
        <fullName evidence="9">Prolipoprotein signal peptidase</fullName>
    </alternativeName>
    <alternativeName>
        <fullName evidence="9">Signal peptidase II</fullName>
        <shortName evidence="9">SPase II</shortName>
    </alternativeName>
</protein>
<organism evidence="12 13">
    <name type="scientific">Olsenella uli (strain ATCC 49627 / DSM 7084 / CCUG 31166 / CIP 109912 / JCM 12494 / LMG 11480 / NCIMB 702895 / VPI D76D-27C)</name>
    <name type="common">Lactobacillus uli</name>
    <dbReference type="NCBI Taxonomy" id="633147"/>
    <lineage>
        <taxon>Bacteria</taxon>
        <taxon>Bacillati</taxon>
        <taxon>Actinomycetota</taxon>
        <taxon>Coriobacteriia</taxon>
        <taxon>Coriobacteriales</taxon>
        <taxon>Atopobiaceae</taxon>
        <taxon>Olsenella</taxon>
    </lineage>
</organism>
<comment type="subcellular location">
    <subcellularLocation>
        <location evidence="9">Cell membrane</location>
        <topology evidence="9">Multi-pass membrane protein</topology>
    </subcellularLocation>
</comment>
<dbReference type="GO" id="GO:0006508">
    <property type="term" value="P:proteolysis"/>
    <property type="evidence" value="ECO:0007669"/>
    <property type="project" value="UniProtKB-KW"/>
</dbReference>
<name>E1QVJ7_OLSUV</name>
<evidence type="ECO:0000313" key="12">
    <source>
        <dbReference type="EMBL" id="ADK68150.1"/>
    </source>
</evidence>
<comment type="similarity">
    <text evidence="1 9 11">Belongs to the peptidase A8 family.</text>
</comment>
<sequence length="176" mass="18549">MDISRPLSRRGGRTFAFWFAVLVVVTLDQAVKAAVRARLAVGEVAPLLPGVLRLEHVENTGAAFSMGEGAGVLFVLVALAVLVACVLLVWREELPLPLAAAVGCVAGGGVGNAVDRVLFGSVTDFFATTFVSFPVFNVADVFVTCGIALALVGYCLWDARRTREEALAHEACDGRS</sequence>
<evidence type="ECO:0000256" key="9">
    <source>
        <dbReference type="HAMAP-Rule" id="MF_00161"/>
    </source>
</evidence>
<dbReference type="HOGENOM" id="CLU_083252_3_1_11"/>
<proteinExistence type="inferred from homology"/>
<feature type="active site" evidence="9">
    <location>
        <position position="140"/>
    </location>
</feature>
<dbReference type="GeneID" id="78512461"/>
<keyword evidence="3 9" id="KW-0645">Protease</keyword>
<dbReference type="UniPathway" id="UPA00665"/>
<dbReference type="KEGG" id="ols:Olsu_1040"/>
<evidence type="ECO:0000256" key="3">
    <source>
        <dbReference type="ARBA" id="ARBA00022670"/>
    </source>
</evidence>
<keyword evidence="4 9" id="KW-0812">Transmembrane</keyword>
<dbReference type="PRINTS" id="PR00781">
    <property type="entry name" value="LIPOSIGPTASE"/>
</dbReference>
<dbReference type="RefSeq" id="WP_013251902.1">
    <property type="nucleotide sequence ID" value="NC_014363.1"/>
</dbReference>
<keyword evidence="5 9" id="KW-0064">Aspartyl protease</keyword>
<comment type="pathway">
    <text evidence="9">Protein modification; lipoprotein biosynthesis (signal peptide cleavage).</text>
</comment>
<comment type="catalytic activity">
    <reaction evidence="9 10">
        <text>Release of signal peptides from bacterial membrane prolipoproteins. Hydrolyzes -Xaa-Yaa-Zaa-|-(S,diacylglyceryl)Cys-, in which Xaa is hydrophobic (preferably Leu), and Yaa (Ala or Ser) and Zaa (Gly or Ala) have small, neutral side chains.</text>
        <dbReference type="EC" id="3.4.23.36"/>
    </reaction>
</comment>